<reference evidence="4" key="1">
    <citation type="submission" date="2019-09" db="EMBL/GenBank/DDBJ databases">
        <title>Distinct polysaccharide growth profiles of human intestinal Prevotella copri isolates.</title>
        <authorList>
            <person name="Fehlner-Peach H."/>
            <person name="Magnabosco C."/>
            <person name="Raghavan V."/>
            <person name="Scher J.U."/>
            <person name="Tett A."/>
            <person name="Cox L.M."/>
            <person name="Gottsegen C."/>
            <person name="Watters A."/>
            <person name="Wiltshire- Gordon J.D."/>
            <person name="Segata N."/>
            <person name="Bonneau R."/>
            <person name="Littman D.R."/>
        </authorList>
    </citation>
    <scope>NUCLEOTIDE SEQUENCE [LARGE SCALE GENOMIC DNA]</scope>
    <source>
        <strain evidence="4">iAU3127</strain>
    </source>
</reference>
<dbReference type="InterPro" id="IPR008984">
    <property type="entry name" value="SMAD_FHA_dom_sf"/>
</dbReference>
<proteinExistence type="predicted"/>
<dbReference type="RefSeq" id="WP_153139604.1">
    <property type="nucleotide sequence ID" value="NZ_VZAP01000164.1"/>
</dbReference>
<protein>
    <submittedName>
        <fullName evidence="3">FHA domain-containing protein</fullName>
    </submittedName>
</protein>
<dbReference type="AlphaFoldDB" id="A0AA90VNI0"/>
<dbReference type="EMBL" id="VZAP01000164">
    <property type="protein sequence ID" value="MQO93655.1"/>
    <property type="molecule type" value="Genomic_DNA"/>
</dbReference>
<accession>A0AA90VNI0</accession>
<dbReference type="InterPro" id="IPR000253">
    <property type="entry name" value="FHA_dom"/>
</dbReference>
<dbReference type="Pfam" id="PF00498">
    <property type="entry name" value="FHA"/>
    <property type="match status" value="1"/>
</dbReference>
<dbReference type="PROSITE" id="PS50006">
    <property type="entry name" value="FHA_DOMAIN"/>
    <property type="match status" value="1"/>
</dbReference>
<evidence type="ECO:0000313" key="3">
    <source>
        <dbReference type="EMBL" id="MQO93655.1"/>
    </source>
</evidence>
<sequence length="230" mass="27021">MDAKVIVEVTCPYCHSKIMMKKKVGLSSMTIKCPQNDCGKELNIIFDTNKNPQTYKFIYESKDRGKKKTIYKNQSDKEENEFDNQRGKTIYGKDKHKTPNHHYDDLDEEEEVVTPKKHHRLRDRIYLTHIMWFGLRNQKYQLFEGTTTIGRYDEIDISDIMIRGDETMSRKSAAIIIEEEDGIYDYKLKVLNATNKVTVNNQRIKEGSETYLDFGDIIILGNSKFKFDNH</sequence>
<evidence type="ECO:0000259" key="2">
    <source>
        <dbReference type="PROSITE" id="PS50006"/>
    </source>
</evidence>
<comment type="caution">
    <text evidence="3">The sequence shown here is derived from an EMBL/GenBank/DDBJ whole genome shotgun (WGS) entry which is preliminary data.</text>
</comment>
<name>A0AA90VNI0_9BACT</name>
<evidence type="ECO:0000313" key="4">
    <source>
        <dbReference type="Proteomes" id="UP000421283"/>
    </source>
</evidence>
<gene>
    <name evidence="3" type="ORF">F7D31_13520</name>
</gene>
<dbReference type="SUPFAM" id="SSF49879">
    <property type="entry name" value="SMAD/FHA domain"/>
    <property type="match status" value="1"/>
</dbReference>
<dbReference type="Proteomes" id="UP000421283">
    <property type="component" value="Unassembled WGS sequence"/>
</dbReference>
<feature type="region of interest" description="Disordered" evidence="1">
    <location>
        <begin position="73"/>
        <end position="107"/>
    </location>
</feature>
<dbReference type="Gene3D" id="2.60.200.20">
    <property type="match status" value="1"/>
</dbReference>
<evidence type="ECO:0000256" key="1">
    <source>
        <dbReference type="SAM" id="MobiDB-lite"/>
    </source>
</evidence>
<dbReference type="CDD" id="cd00060">
    <property type="entry name" value="FHA"/>
    <property type="match status" value="1"/>
</dbReference>
<organism evidence="3 4">
    <name type="scientific">Segatella copri</name>
    <dbReference type="NCBI Taxonomy" id="165179"/>
    <lineage>
        <taxon>Bacteria</taxon>
        <taxon>Pseudomonadati</taxon>
        <taxon>Bacteroidota</taxon>
        <taxon>Bacteroidia</taxon>
        <taxon>Bacteroidales</taxon>
        <taxon>Prevotellaceae</taxon>
        <taxon>Segatella</taxon>
    </lineage>
</organism>
<feature type="domain" description="FHA" evidence="2">
    <location>
        <begin position="147"/>
        <end position="204"/>
    </location>
</feature>